<dbReference type="RefSeq" id="WP_196274227.1">
    <property type="nucleotide sequence ID" value="NZ_JADQDC010000001.1"/>
</dbReference>
<protein>
    <submittedName>
        <fullName evidence="2">Uncharacterized protein</fullName>
    </submittedName>
</protein>
<sequence length="158" mass="16095">MTIARKAMKVQANGAALALIGAATMALTPLPGIAVAAESPPAAKAPSVSGDVRVTELNRDKLSVYDEHARFQGKIDKWKLPKEGLKVEAAIAGGYLGVTRDGKRIFLRQAEVTVSGLQGPVCVAVNNPATAKDAGRPAISTGGISAGLGGGKIPCVPQ</sequence>
<organism evidence="2 3">
    <name type="scientific">Novosphingobium jiangmenense</name>
    <dbReference type="NCBI Taxonomy" id="2791981"/>
    <lineage>
        <taxon>Bacteria</taxon>
        <taxon>Pseudomonadati</taxon>
        <taxon>Pseudomonadota</taxon>
        <taxon>Alphaproteobacteria</taxon>
        <taxon>Sphingomonadales</taxon>
        <taxon>Sphingomonadaceae</taxon>
        <taxon>Novosphingobium</taxon>
    </lineage>
</organism>
<accession>A0ABS0HC68</accession>
<feature type="chain" id="PRO_5045951727" evidence="1">
    <location>
        <begin position="37"/>
        <end position="158"/>
    </location>
</feature>
<name>A0ABS0HC68_9SPHN</name>
<evidence type="ECO:0000256" key="1">
    <source>
        <dbReference type="SAM" id="SignalP"/>
    </source>
</evidence>
<evidence type="ECO:0000313" key="2">
    <source>
        <dbReference type="EMBL" id="MBF9149880.1"/>
    </source>
</evidence>
<comment type="caution">
    <text evidence="2">The sequence shown here is derived from an EMBL/GenBank/DDBJ whole genome shotgun (WGS) entry which is preliminary data.</text>
</comment>
<reference evidence="2 3" key="1">
    <citation type="submission" date="2020-11" db="EMBL/GenBank/DDBJ databases">
        <title>The genome sequence of Novosphingobium sp. 1Y9A.</title>
        <authorList>
            <person name="Liu Y."/>
        </authorList>
    </citation>
    <scope>NUCLEOTIDE SEQUENCE [LARGE SCALE GENOMIC DNA]</scope>
    <source>
        <strain evidence="2 3">1Y9A</strain>
    </source>
</reference>
<gene>
    <name evidence="2" type="ORF">I2488_02565</name>
</gene>
<proteinExistence type="predicted"/>
<dbReference type="EMBL" id="JADQDC010000001">
    <property type="protein sequence ID" value="MBF9149880.1"/>
    <property type="molecule type" value="Genomic_DNA"/>
</dbReference>
<evidence type="ECO:0000313" key="3">
    <source>
        <dbReference type="Proteomes" id="UP000600799"/>
    </source>
</evidence>
<keyword evidence="1" id="KW-0732">Signal</keyword>
<dbReference type="Proteomes" id="UP000600799">
    <property type="component" value="Unassembled WGS sequence"/>
</dbReference>
<feature type="signal peptide" evidence="1">
    <location>
        <begin position="1"/>
        <end position="36"/>
    </location>
</feature>
<keyword evidence="3" id="KW-1185">Reference proteome</keyword>